<organism evidence="3 4">
    <name type="scientific">Staphylococcus aureus</name>
    <dbReference type="NCBI Taxonomy" id="1280"/>
    <lineage>
        <taxon>Bacteria</taxon>
        <taxon>Bacillati</taxon>
        <taxon>Bacillota</taxon>
        <taxon>Bacilli</taxon>
        <taxon>Bacillales</taxon>
        <taxon>Staphylococcaceae</taxon>
        <taxon>Staphylococcus</taxon>
    </lineage>
</organism>
<sequence>MANQDLFYDITKQGTSQEKQQYLVTRVGDGGLKTVTVTVWSNGTPYNLHGLTPVFEGIKPDGEKIIDTRGAIVLDPVNGVFRYTFPHQASTAEGEYRQAFFKLKRGEQTDSTLEVKITVLKNMVEFGINSESYYTEYQQKIAELEIKINNYLEELKTKAAGTEAQVEANATLAKALKQQLDLIQSIANERELLTKGEFNAALSTINNNIDSISKEIEDYKRDVTQELEKIKDEMTGVKPGVLDDVANITKSGIYYFDSTTKNLPTRNSNNENGYIEAVMKDVNNGMLSMLGTGYAIEKYNGKLHGRWVTSVPVKLWSGKIVKGQTATLSGNCHNFSKLLIEVGYTTNRNAVEWVNIPNNGSTIYMNNIGMQTSGGALKNGHLDEVVILIKDDTHITLEKTLTATGTENAKDSDSYITAIYGVY</sequence>
<dbReference type="InterPro" id="IPR018913">
    <property type="entry name" value="BppU_N"/>
</dbReference>
<evidence type="ECO:0000256" key="1">
    <source>
        <dbReference type="SAM" id="Coils"/>
    </source>
</evidence>
<feature type="domain" description="BppU N-terminal" evidence="2">
    <location>
        <begin position="3"/>
        <end position="144"/>
    </location>
</feature>
<keyword evidence="1" id="KW-0175">Coiled coil</keyword>
<reference evidence="3" key="2">
    <citation type="submission" date="2023-08" db="EMBL/GenBank/DDBJ databases">
        <authorList>
            <person name="Zhao H."/>
            <person name="Wang X."/>
        </authorList>
    </citation>
    <scope>NUCLEOTIDE SEQUENCE</scope>
    <source>
        <strain evidence="3">NC-4</strain>
    </source>
</reference>
<dbReference type="RefSeq" id="WP_000013196.1">
    <property type="nucleotide sequence ID" value="NZ_CP047321.1"/>
</dbReference>
<dbReference type="EMBL" id="JAIUEN010000089">
    <property type="protein sequence ID" value="MCE3362864.1"/>
    <property type="molecule type" value="Genomic_DNA"/>
</dbReference>
<accession>A0AAW4Y8Z1</accession>
<gene>
    <name evidence="3" type="ORF">LB359_11045</name>
</gene>
<dbReference type="Proteomes" id="UP001200271">
    <property type="component" value="Unassembled WGS sequence"/>
</dbReference>
<dbReference type="AlphaFoldDB" id="A0AAW4Y8Z1"/>
<reference evidence="3" key="1">
    <citation type="journal article" date="2021" name="Front Med (Lausanne)">
        <title>The Prevalence and Determinants of Fusidic Acid Resistance Among Methicillin-Resistant Staphylococcus aureus Clinical Isolates in China.</title>
        <authorList>
            <person name="Zhao H."/>
            <person name="Wang X."/>
            <person name="Wang B."/>
            <person name="Xu Y."/>
            <person name="Rao L."/>
            <person name="Wan B."/>
            <person name="Guo Y."/>
            <person name="Wu X."/>
            <person name="Yu J."/>
            <person name="Chen L."/>
            <person name="Li M."/>
            <person name="Yu F."/>
        </authorList>
    </citation>
    <scope>NUCLEOTIDE SEQUENCE</scope>
    <source>
        <strain evidence="3">NC-4</strain>
    </source>
</reference>
<feature type="coiled-coil region" evidence="1">
    <location>
        <begin position="202"/>
        <end position="233"/>
    </location>
</feature>
<dbReference type="Gene3D" id="2.60.40.3350">
    <property type="match status" value="1"/>
</dbReference>
<protein>
    <submittedName>
        <fullName evidence="3">BppU family phage baseplate upper protein</fullName>
    </submittedName>
</protein>
<comment type="caution">
    <text evidence="3">The sequence shown here is derived from an EMBL/GenBank/DDBJ whole genome shotgun (WGS) entry which is preliminary data.</text>
</comment>
<name>A0AAW4Y8Z1_STAAU</name>
<proteinExistence type="predicted"/>
<evidence type="ECO:0000259" key="2">
    <source>
        <dbReference type="Pfam" id="PF10651"/>
    </source>
</evidence>
<dbReference type="Pfam" id="PF10651">
    <property type="entry name" value="BppU_N"/>
    <property type="match status" value="1"/>
</dbReference>
<evidence type="ECO:0000313" key="3">
    <source>
        <dbReference type="EMBL" id="MCE3362864.1"/>
    </source>
</evidence>
<evidence type="ECO:0000313" key="4">
    <source>
        <dbReference type="Proteomes" id="UP001200271"/>
    </source>
</evidence>